<dbReference type="GO" id="GO:0005874">
    <property type="term" value="C:microtubule"/>
    <property type="evidence" value="ECO:0007669"/>
    <property type="project" value="UniProtKB-KW"/>
</dbReference>
<gene>
    <name evidence="13" type="ORF">g.47350</name>
</gene>
<name>A0A1B6FV40_9HEMI</name>
<dbReference type="AlphaFoldDB" id="A0A1B6FV40"/>
<evidence type="ECO:0000256" key="9">
    <source>
        <dbReference type="ARBA" id="ARBA00023069"/>
    </source>
</evidence>
<keyword evidence="6" id="KW-0493">Microtubule</keyword>
<dbReference type="SUPFAM" id="SSF52540">
    <property type="entry name" value="P-loop containing nucleoside triphosphate hydrolases"/>
    <property type="match status" value="1"/>
</dbReference>
<dbReference type="GO" id="GO:0005868">
    <property type="term" value="C:cytoplasmic dynein complex"/>
    <property type="evidence" value="ECO:0007669"/>
    <property type="project" value="InterPro"/>
</dbReference>
<keyword evidence="4" id="KW-0217">Developmental protein</keyword>
<keyword evidence="8" id="KW-0243">Dynein</keyword>
<evidence type="ECO:0000256" key="7">
    <source>
        <dbReference type="ARBA" id="ARBA00022794"/>
    </source>
</evidence>
<evidence type="ECO:0000256" key="3">
    <source>
        <dbReference type="ARBA" id="ARBA00018863"/>
    </source>
</evidence>
<comment type="similarity">
    <text evidence="2">Belongs to the dynein light intermediate chain family.</text>
</comment>
<dbReference type="Gene3D" id="3.40.50.300">
    <property type="entry name" value="P-loop containing nucleotide triphosphate hydrolases"/>
    <property type="match status" value="1"/>
</dbReference>
<dbReference type="InterPro" id="IPR040045">
    <property type="entry name" value="DYNC2LI1"/>
</dbReference>
<evidence type="ECO:0000256" key="1">
    <source>
        <dbReference type="ARBA" id="ARBA00004120"/>
    </source>
</evidence>
<dbReference type="Pfam" id="PF08477">
    <property type="entry name" value="Roc"/>
    <property type="match status" value="1"/>
</dbReference>
<dbReference type="GO" id="GO:0035721">
    <property type="term" value="P:intraciliary retrograde transport"/>
    <property type="evidence" value="ECO:0007669"/>
    <property type="project" value="InterPro"/>
</dbReference>
<evidence type="ECO:0000256" key="8">
    <source>
        <dbReference type="ARBA" id="ARBA00023017"/>
    </source>
</evidence>
<dbReference type="PANTHER" id="PTHR13236">
    <property type="entry name" value="DYNEIN 2 LIGHT INTERMEDIATE CHAIN, ISOFORM 2"/>
    <property type="match status" value="1"/>
</dbReference>
<keyword evidence="11" id="KW-0206">Cytoskeleton</keyword>
<proteinExistence type="inferred from homology"/>
<comment type="subcellular location">
    <subcellularLocation>
        <location evidence="1">Cytoplasm</location>
        <location evidence="1">Cytoskeleton</location>
        <location evidence="1">Cilium basal body</location>
    </subcellularLocation>
</comment>
<reference evidence="13" key="1">
    <citation type="submission" date="2015-11" db="EMBL/GenBank/DDBJ databases">
        <title>De novo transcriptome assembly of four potential Pierce s Disease insect vectors from Arizona vineyards.</title>
        <authorList>
            <person name="Tassone E.E."/>
        </authorList>
    </citation>
    <scope>NUCLEOTIDE SEQUENCE</scope>
</reference>
<sequence length="323" mass="36955">MSLRDTATNLARQQLQKTIKTPHQKTLLFVGSRSVGKTTLINRFLDRNEPAKKTLTLDYTFARKTSSHSLTKDICHIWELGGGALFTSVLVNGNSFTSYGPLSIVLMLDLSELGQLWNCMESLLDGIKRSLSLANQKIDESAQRIFDDHPDRPFMDPFPTSLVIIGGKYDIFQEYEPEKRKIVCRCLRYISHVLCATLVFYSSKDAALVKRVKDVLNHHAFDAPLLKTTCQDYNKAVCVPCGSDLFESIEGVQTVTKHSLDKMRHVYTTHFPQDESKVSSTVLEDPVNDPNFREPLIDALRRQKDEELERYCQEMERREKRSF</sequence>
<dbReference type="InterPro" id="IPR027417">
    <property type="entry name" value="P-loop_NTPase"/>
</dbReference>
<evidence type="ECO:0000256" key="10">
    <source>
        <dbReference type="ARBA" id="ARBA00023175"/>
    </source>
</evidence>
<dbReference type="GO" id="GO:0035735">
    <property type="term" value="P:intraciliary transport involved in cilium assembly"/>
    <property type="evidence" value="ECO:0007669"/>
    <property type="project" value="InterPro"/>
</dbReference>
<evidence type="ECO:0000256" key="5">
    <source>
        <dbReference type="ARBA" id="ARBA00022490"/>
    </source>
</evidence>
<dbReference type="GO" id="GO:0036064">
    <property type="term" value="C:ciliary basal body"/>
    <property type="evidence" value="ECO:0007669"/>
    <property type="project" value="TreeGrafter"/>
</dbReference>
<keyword evidence="9" id="KW-0969">Cilium</keyword>
<accession>A0A1B6FV40</accession>
<keyword evidence="5" id="KW-0963">Cytoplasm</keyword>
<evidence type="ECO:0000256" key="2">
    <source>
        <dbReference type="ARBA" id="ARBA00006831"/>
    </source>
</evidence>
<keyword evidence="7" id="KW-0970">Cilium biogenesis/degradation</keyword>
<dbReference type="GO" id="GO:0045504">
    <property type="term" value="F:dynein heavy chain binding"/>
    <property type="evidence" value="ECO:0007669"/>
    <property type="project" value="TreeGrafter"/>
</dbReference>
<dbReference type="EMBL" id="GECZ01015778">
    <property type="protein sequence ID" value="JAS53991.1"/>
    <property type="molecule type" value="Transcribed_RNA"/>
</dbReference>
<evidence type="ECO:0000256" key="12">
    <source>
        <dbReference type="ARBA" id="ARBA00023273"/>
    </source>
</evidence>
<evidence type="ECO:0000256" key="6">
    <source>
        <dbReference type="ARBA" id="ARBA00022701"/>
    </source>
</evidence>
<keyword evidence="10" id="KW-0505">Motor protein</keyword>
<evidence type="ECO:0000256" key="11">
    <source>
        <dbReference type="ARBA" id="ARBA00023212"/>
    </source>
</evidence>
<organism evidence="13">
    <name type="scientific">Cuerna arida</name>
    <dbReference type="NCBI Taxonomy" id="1464854"/>
    <lineage>
        <taxon>Eukaryota</taxon>
        <taxon>Metazoa</taxon>
        <taxon>Ecdysozoa</taxon>
        <taxon>Arthropoda</taxon>
        <taxon>Hexapoda</taxon>
        <taxon>Insecta</taxon>
        <taxon>Pterygota</taxon>
        <taxon>Neoptera</taxon>
        <taxon>Paraneoptera</taxon>
        <taxon>Hemiptera</taxon>
        <taxon>Auchenorrhyncha</taxon>
        <taxon>Membracoidea</taxon>
        <taxon>Cicadellidae</taxon>
        <taxon>Cicadellinae</taxon>
        <taxon>Proconiini</taxon>
        <taxon>Cuerna</taxon>
    </lineage>
</organism>
<dbReference type="GO" id="GO:0005930">
    <property type="term" value="C:axoneme"/>
    <property type="evidence" value="ECO:0007669"/>
    <property type="project" value="TreeGrafter"/>
</dbReference>
<evidence type="ECO:0000313" key="13">
    <source>
        <dbReference type="EMBL" id="JAS53991.1"/>
    </source>
</evidence>
<keyword evidence="12" id="KW-0966">Cell projection</keyword>
<protein>
    <recommendedName>
        <fullName evidence="3">Cytoplasmic dynein 2 light intermediate chain 1</fullName>
    </recommendedName>
</protein>
<evidence type="ECO:0000256" key="4">
    <source>
        <dbReference type="ARBA" id="ARBA00022473"/>
    </source>
</evidence>
<dbReference type="PANTHER" id="PTHR13236:SF0">
    <property type="entry name" value="CYTOPLASMIC DYNEIN 2 LIGHT INTERMEDIATE CHAIN 1"/>
    <property type="match status" value="1"/>
</dbReference>